<dbReference type="FunFam" id="3.30.160.60:FF:002110">
    <property type="entry name" value="Zinc finger protein 1053"/>
    <property type="match status" value="1"/>
</dbReference>
<dbReference type="InterPro" id="IPR050331">
    <property type="entry name" value="Zinc_finger"/>
</dbReference>
<dbReference type="PROSITE" id="PS00028">
    <property type="entry name" value="ZINC_FINGER_C2H2_1"/>
    <property type="match status" value="2"/>
</dbReference>
<dbReference type="AlphaFoldDB" id="A0A6P7F9K9"/>
<dbReference type="FunFam" id="3.30.160.60:FF:000446">
    <property type="entry name" value="Zinc finger protein"/>
    <property type="match status" value="1"/>
</dbReference>
<sequence>MELSAKVKEEIAESDQGYTEHQVFTSADIKYLKNEPEEDEGFSQNRMEIMKTERACTTEQQIRANSEKTTNNSISKCTICIKQFNQKNYLKRHMKTHTGEKPYQCEVCLKRFSTAGNLKTHLRVHTGEKPYTCDICLKQFKQVI</sequence>
<evidence type="ECO:0000256" key="8">
    <source>
        <dbReference type="ARBA" id="ARBA00023015"/>
    </source>
</evidence>
<name>A0A6P7F9K9_DIAVI</name>
<dbReference type="GO" id="GO:0010468">
    <property type="term" value="P:regulation of gene expression"/>
    <property type="evidence" value="ECO:0007669"/>
    <property type="project" value="TreeGrafter"/>
</dbReference>
<reference evidence="14" key="1">
    <citation type="submission" date="2025-08" db="UniProtKB">
        <authorList>
            <consortium name="RefSeq"/>
        </authorList>
    </citation>
    <scope>IDENTIFICATION</scope>
    <source>
        <tissue evidence="14">Whole insect</tissue>
    </source>
</reference>
<evidence type="ECO:0000256" key="1">
    <source>
        <dbReference type="ARBA" id="ARBA00003767"/>
    </source>
</evidence>
<keyword evidence="4" id="KW-0479">Metal-binding</keyword>
<evidence type="ECO:0000313" key="14">
    <source>
        <dbReference type="RefSeq" id="XP_028132534.1"/>
    </source>
</evidence>
<dbReference type="PANTHER" id="PTHR16515:SF49">
    <property type="entry name" value="GASTRULA ZINC FINGER PROTEIN XLCGF49.1-LIKE-RELATED"/>
    <property type="match status" value="1"/>
</dbReference>
<dbReference type="GO" id="GO:0003677">
    <property type="term" value="F:DNA binding"/>
    <property type="evidence" value="ECO:0007669"/>
    <property type="project" value="UniProtKB-KW"/>
</dbReference>
<dbReference type="InterPro" id="IPR036236">
    <property type="entry name" value="Znf_C2H2_sf"/>
</dbReference>
<dbReference type="PANTHER" id="PTHR16515">
    <property type="entry name" value="PR DOMAIN ZINC FINGER PROTEIN"/>
    <property type="match status" value="1"/>
</dbReference>
<evidence type="ECO:0000256" key="11">
    <source>
        <dbReference type="ARBA" id="ARBA00023242"/>
    </source>
</evidence>
<organism evidence="14">
    <name type="scientific">Diabrotica virgifera virgifera</name>
    <name type="common">western corn rootworm</name>
    <dbReference type="NCBI Taxonomy" id="50390"/>
    <lineage>
        <taxon>Eukaryota</taxon>
        <taxon>Metazoa</taxon>
        <taxon>Ecdysozoa</taxon>
        <taxon>Arthropoda</taxon>
        <taxon>Hexapoda</taxon>
        <taxon>Insecta</taxon>
        <taxon>Pterygota</taxon>
        <taxon>Neoptera</taxon>
        <taxon>Endopterygota</taxon>
        <taxon>Coleoptera</taxon>
        <taxon>Polyphaga</taxon>
        <taxon>Cucujiformia</taxon>
        <taxon>Chrysomeloidea</taxon>
        <taxon>Chrysomelidae</taxon>
        <taxon>Galerucinae</taxon>
        <taxon>Diabroticina</taxon>
        <taxon>Diabroticites</taxon>
        <taxon>Diabrotica</taxon>
    </lineage>
</organism>
<dbReference type="RefSeq" id="XP_028132534.1">
    <property type="nucleotide sequence ID" value="XM_028276733.1"/>
</dbReference>
<keyword evidence="10" id="KW-0804">Transcription</keyword>
<keyword evidence="8" id="KW-0805">Transcription regulation</keyword>
<dbReference type="SUPFAM" id="SSF57667">
    <property type="entry name" value="beta-beta-alpha zinc fingers"/>
    <property type="match status" value="1"/>
</dbReference>
<dbReference type="Gene3D" id="3.30.160.60">
    <property type="entry name" value="Classic Zinc Finger"/>
    <property type="match status" value="3"/>
</dbReference>
<evidence type="ECO:0000256" key="9">
    <source>
        <dbReference type="ARBA" id="ARBA00023125"/>
    </source>
</evidence>
<evidence type="ECO:0000256" key="10">
    <source>
        <dbReference type="ARBA" id="ARBA00023163"/>
    </source>
</evidence>
<evidence type="ECO:0000259" key="13">
    <source>
        <dbReference type="PROSITE" id="PS50157"/>
    </source>
</evidence>
<gene>
    <name evidence="14" type="primary">LOC114327996</name>
</gene>
<keyword evidence="9" id="KW-0238">DNA-binding</keyword>
<keyword evidence="6 12" id="KW-0863">Zinc-finger</keyword>
<comment type="function">
    <text evidence="1">May be involved in transcriptional regulation.</text>
</comment>
<dbReference type="SMART" id="SM00355">
    <property type="entry name" value="ZnF_C2H2"/>
    <property type="match status" value="2"/>
</dbReference>
<comment type="subcellular location">
    <subcellularLocation>
        <location evidence="2">Nucleus</location>
    </subcellularLocation>
</comment>
<accession>A0A6P7F9K9</accession>
<evidence type="ECO:0000256" key="3">
    <source>
        <dbReference type="ARBA" id="ARBA00006991"/>
    </source>
</evidence>
<evidence type="ECO:0000256" key="5">
    <source>
        <dbReference type="ARBA" id="ARBA00022737"/>
    </source>
</evidence>
<evidence type="ECO:0000256" key="6">
    <source>
        <dbReference type="ARBA" id="ARBA00022771"/>
    </source>
</evidence>
<dbReference type="FunFam" id="3.30.160.60:FF:001480">
    <property type="entry name" value="Si:cabz01071911.3"/>
    <property type="match status" value="1"/>
</dbReference>
<dbReference type="GO" id="GO:0005634">
    <property type="term" value="C:nucleus"/>
    <property type="evidence" value="ECO:0007669"/>
    <property type="project" value="UniProtKB-SubCell"/>
</dbReference>
<feature type="domain" description="C2H2-type" evidence="13">
    <location>
        <begin position="103"/>
        <end position="130"/>
    </location>
</feature>
<comment type="similarity">
    <text evidence="3">Belongs to the krueppel C2H2-type zinc-finger protein family.</text>
</comment>
<keyword evidence="7" id="KW-0862">Zinc</keyword>
<evidence type="ECO:0000256" key="7">
    <source>
        <dbReference type="ARBA" id="ARBA00022833"/>
    </source>
</evidence>
<proteinExistence type="inferred from homology"/>
<evidence type="ECO:0000256" key="12">
    <source>
        <dbReference type="PROSITE-ProRule" id="PRU00042"/>
    </source>
</evidence>
<dbReference type="Pfam" id="PF13465">
    <property type="entry name" value="zf-H2C2_2"/>
    <property type="match status" value="1"/>
</dbReference>
<evidence type="ECO:0000256" key="4">
    <source>
        <dbReference type="ARBA" id="ARBA00022723"/>
    </source>
</evidence>
<evidence type="ECO:0000256" key="2">
    <source>
        <dbReference type="ARBA" id="ARBA00004123"/>
    </source>
</evidence>
<protein>
    <submittedName>
        <fullName evidence="14">Zinc finger and BTB domain-containing protein 49-like isoform X5</fullName>
    </submittedName>
</protein>
<dbReference type="InterPro" id="IPR013087">
    <property type="entry name" value="Znf_C2H2_type"/>
</dbReference>
<dbReference type="GO" id="GO:0008270">
    <property type="term" value="F:zinc ion binding"/>
    <property type="evidence" value="ECO:0007669"/>
    <property type="project" value="UniProtKB-KW"/>
</dbReference>
<keyword evidence="11" id="KW-0539">Nucleus</keyword>
<dbReference type="OrthoDB" id="6735276at2759"/>
<dbReference type="PROSITE" id="PS50157">
    <property type="entry name" value="ZINC_FINGER_C2H2_2"/>
    <property type="match status" value="2"/>
</dbReference>
<keyword evidence="5" id="KW-0677">Repeat</keyword>
<feature type="domain" description="C2H2-type" evidence="13">
    <location>
        <begin position="75"/>
        <end position="102"/>
    </location>
</feature>